<keyword evidence="1" id="KW-1133">Transmembrane helix</keyword>
<keyword evidence="1" id="KW-0472">Membrane</keyword>
<keyword evidence="3" id="KW-1185">Reference proteome</keyword>
<dbReference type="EMBL" id="SRXW01000003">
    <property type="protein sequence ID" value="TGY88311.1"/>
    <property type="molecule type" value="Genomic_DNA"/>
</dbReference>
<feature type="transmembrane region" description="Helical" evidence="1">
    <location>
        <begin position="93"/>
        <end position="117"/>
    </location>
</feature>
<evidence type="ECO:0000313" key="2">
    <source>
        <dbReference type="EMBL" id="TGY88311.1"/>
    </source>
</evidence>
<protein>
    <recommendedName>
        <fullName evidence="4">DUF1700 domain-containing protein</fullName>
    </recommendedName>
</protein>
<dbReference type="Pfam" id="PF22564">
    <property type="entry name" value="HAAS"/>
    <property type="match status" value="1"/>
</dbReference>
<feature type="transmembrane region" description="Helical" evidence="1">
    <location>
        <begin position="162"/>
        <end position="185"/>
    </location>
</feature>
<evidence type="ECO:0008006" key="4">
    <source>
        <dbReference type="Google" id="ProtNLM"/>
    </source>
</evidence>
<dbReference type="AlphaFoldDB" id="A0A4S2GZD9"/>
<name>A0A4S2GZD9_9PROT</name>
<sequence>MNATPAIEAYLRRLARALSSLPEEERREILEETRSHLVERAAEIGEDAAIAALSPAERYARGFLDERMLSAALADGGPAATFGALLRVGSRRLVGAIGLGVTAFLFLFAAALAPIAVSELTNPEDTGLFVSNVSDAFFLGIIGDESRERYDEVLGAWLLPSLFLAGLAAILLAAFLGRIFVRLLLTRSETSRGR</sequence>
<keyword evidence="1" id="KW-0812">Transmembrane</keyword>
<evidence type="ECO:0000313" key="3">
    <source>
        <dbReference type="Proteomes" id="UP000308054"/>
    </source>
</evidence>
<accession>A0A4S2GZD9</accession>
<organism evidence="2 3">
    <name type="scientific">Marinicauda algicola</name>
    <dbReference type="NCBI Taxonomy" id="2029849"/>
    <lineage>
        <taxon>Bacteria</taxon>
        <taxon>Pseudomonadati</taxon>
        <taxon>Pseudomonadota</taxon>
        <taxon>Alphaproteobacteria</taxon>
        <taxon>Maricaulales</taxon>
        <taxon>Maricaulaceae</taxon>
        <taxon>Marinicauda</taxon>
    </lineage>
</organism>
<proteinExistence type="predicted"/>
<dbReference type="RefSeq" id="WP_135996157.1">
    <property type="nucleotide sequence ID" value="NZ_CP071057.1"/>
</dbReference>
<comment type="caution">
    <text evidence="2">The sequence shown here is derived from an EMBL/GenBank/DDBJ whole genome shotgun (WGS) entry which is preliminary data.</text>
</comment>
<gene>
    <name evidence="2" type="ORF">E5163_10835</name>
</gene>
<dbReference type="Proteomes" id="UP000308054">
    <property type="component" value="Unassembled WGS sequence"/>
</dbReference>
<reference evidence="2 3" key="1">
    <citation type="journal article" date="2017" name="Int. J. Syst. Evol. Microbiol.">
        <title>Marinicauda algicola sp. nov., isolated from a marine red alga Rhodosorus marinus.</title>
        <authorList>
            <person name="Jeong S.E."/>
            <person name="Jeon S.H."/>
            <person name="Chun B.H."/>
            <person name="Kim D.W."/>
            <person name="Jeon C.O."/>
        </authorList>
    </citation>
    <scope>NUCLEOTIDE SEQUENCE [LARGE SCALE GENOMIC DNA]</scope>
    <source>
        <strain evidence="2 3">JCM 31718</strain>
    </source>
</reference>
<evidence type="ECO:0000256" key="1">
    <source>
        <dbReference type="SAM" id="Phobius"/>
    </source>
</evidence>